<keyword evidence="1" id="KW-0472">Membrane</keyword>
<sequence>MALLWLILGITSAIALLISYYWIKYGIPWYSLFTSLLGVFIFLFAVAWVIGAMYKGEPFAASSGMLTFGLPGILLILVGWKLSKQEKETK</sequence>
<feature type="transmembrane region" description="Helical" evidence="1">
    <location>
        <begin position="30"/>
        <end position="54"/>
    </location>
</feature>
<feature type="transmembrane region" description="Helical" evidence="1">
    <location>
        <begin position="6"/>
        <end position="23"/>
    </location>
</feature>
<protein>
    <submittedName>
        <fullName evidence="2">Uncharacterized protein</fullName>
    </submittedName>
</protein>
<evidence type="ECO:0000313" key="2">
    <source>
        <dbReference type="EMBL" id="VAW13073.1"/>
    </source>
</evidence>
<proteinExistence type="predicted"/>
<dbReference type="EMBL" id="UOEP01000018">
    <property type="protein sequence ID" value="VAW13073.1"/>
    <property type="molecule type" value="Genomic_DNA"/>
</dbReference>
<accession>A0A3B0TAH1</accession>
<reference evidence="2" key="1">
    <citation type="submission" date="2018-06" db="EMBL/GenBank/DDBJ databases">
        <authorList>
            <person name="Zhirakovskaya E."/>
        </authorList>
    </citation>
    <scope>NUCLEOTIDE SEQUENCE</scope>
</reference>
<keyword evidence="1" id="KW-0812">Transmembrane</keyword>
<organism evidence="2">
    <name type="scientific">hydrothermal vent metagenome</name>
    <dbReference type="NCBI Taxonomy" id="652676"/>
    <lineage>
        <taxon>unclassified sequences</taxon>
        <taxon>metagenomes</taxon>
        <taxon>ecological metagenomes</taxon>
    </lineage>
</organism>
<feature type="transmembrane region" description="Helical" evidence="1">
    <location>
        <begin position="60"/>
        <end position="80"/>
    </location>
</feature>
<dbReference type="AlphaFoldDB" id="A0A3B0TAH1"/>
<evidence type="ECO:0000256" key="1">
    <source>
        <dbReference type="SAM" id="Phobius"/>
    </source>
</evidence>
<keyword evidence="1" id="KW-1133">Transmembrane helix</keyword>
<name>A0A3B0TAH1_9ZZZZ</name>
<gene>
    <name evidence="2" type="ORF">MNBD_BACTEROID01-1788</name>
</gene>